<proteinExistence type="predicted"/>
<dbReference type="Proteomes" id="UP001172702">
    <property type="component" value="Unassembled WGS sequence"/>
</dbReference>
<comment type="caution">
    <text evidence="1">The sequence shown here is derived from an EMBL/GenBank/DDBJ whole genome shotgun (WGS) entry which is preliminary data.</text>
</comment>
<dbReference type="EMBL" id="JAUHTB010000015">
    <property type="protein sequence ID" value="MDN4506832.1"/>
    <property type="molecule type" value="Genomic_DNA"/>
</dbReference>
<gene>
    <name evidence="1" type="ORF">QYF62_12275</name>
</gene>
<name>A0ABT8H2Y0_9ACTN</name>
<accession>A0ABT8H2Y0</accession>
<dbReference type="RefSeq" id="WP_200841554.1">
    <property type="nucleotide sequence ID" value="NZ_JAPWIO010000001.1"/>
</dbReference>
<evidence type="ECO:0000313" key="2">
    <source>
        <dbReference type="Proteomes" id="UP001172702"/>
    </source>
</evidence>
<sequence>MTADEAFPMHVFDAFGVDPSMYPELIGGAVRVIEKCPANGPITVMTAGVSRLPTDSGERVELAVEVLDGQQGAAQVAL</sequence>
<organism evidence="1 2">
    <name type="scientific">Dietzia maris</name>
    <dbReference type="NCBI Taxonomy" id="37915"/>
    <lineage>
        <taxon>Bacteria</taxon>
        <taxon>Bacillati</taxon>
        <taxon>Actinomycetota</taxon>
        <taxon>Actinomycetes</taxon>
        <taxon>Mycobacteriales</taxon>
        <taxon>Dietziaceae</taxon>
        <taxon>Dietzia</taxon>
    </lineage>
</organism>
<evidence type="ECO:0000313" key="1">
    <source>
        <dbReference type="EMBL" id="MDN4506832.1"/>
    </source>
</evidence>
<keyword evidence="2" id="KW-1185">Reference proteome</keyword>
<reference evidence="1 2" key="1">
    <citation type="submission" date="2023-07" db="EMBL/GenBank/DDBJ databases">
        <title>Strategy for survival of the halotoleranting strain Dietzia MX2 from the Yakshinskoe mineral salts deposit.</title>
        <authorList>
            <person name="Kharitonova M.A."/>
            <person name="Kupriyanova-Ashina F.G."/>
            <person name="Shakirov T.R."/>
            <person name="Vafina M.S."/>
            <person name="Ilinskaya O.N."/>
        </authorList>
    </citation>
    <scope>NUCLEOTIDE SEQUENCE [LARGE SCALE GENOMIC DNA]</scope>
    <source>
        <strain evidence="1 2">MX2</strain>
    </source>
</reference>
<protein>
    <submittedName>
        <fullName evidence="1">Uncharacterized protein</fullName>
    </submittedName>
</protein>